<keyword evidence="2" id="KW-0812">Transmembrane</keyword>
<dbReference type="SUPFAM" id="SSF48056">
    <property type="entry name" value="Di-copper centre-containing domain"/>
    <property type="match status" value="1"/>
</dbReference>
<comment type="caution">
    <text evidence="5">The sequence shown here is derived from an EMBL/GenBank/DDBJ whole genome shotgun (WGS) entry which is preliminary data.</text>
</comment>
<dbReference type="STRING" id="1081104.A0A168DG81"/>
<dbReference type="EMBL" id="AZHB01000002">
    <property type="protein sequence ID" value="OAA72577.1"/>
    <property type="molecule type" value="Genomic_DNA"/>
</dbReference>
<dbReference type="InterPro" id="IPR008922">
    <property type="entry name" value="Di-copper_centre_dom_sf"/>
</dbReference>
<evidence type="ECO:0000259" key="4">
    <source>
        <dbReference type="PROSITE" id="PS00498"/>
    </source>
</evidence>
<dbReference type="PROSITE" id="PS00497">
    <property type="entry name" value="TYROSINASE_1"/>
    <property type="match status" value="1"/>
</dbReference>
<evidence type="ECO:0000313" key="6">
    <source>
        <dbReference type="Proteomes" id="UP000076744"/>
    </source>
</evidence>
<dbReference type="AlphaFoldDB" id="A0A168DG81"/>
<dbReference type="PANTHER" id="PTHR11474:SF127">
    <property type="entry name" value="TYROSINASE COPPER-BINDING DOMAIN-CONTAINING PROTEIN"/>
    <property type="match status" value="1"/>
</dbReference>
<dbReference type="PANTHER" id="PTHR11474">
    <property type="entry name" value="TYROSINASE FAMILY MEMBER"/>
    <property type="match status" value="1"/>
</dbReference>
<feature type="domain" description="Tyrosinase copper-binding" evidence="3">
    <location>
        <begin position="160"/>
        <end position="177"/>
    </location>
</feature>
<dbReference type="PROSITE" id="PS00498">
    <property type="entry name" value="TYROSINASE_2"/>
    <property type="match status" value="1"/>
</dbReference>
<dbReference type="Gene3D" id="1.10.1280.10">
    <property type="entry name" value="Di-copper center containing domain from catechol oxidase"/>
    <property type="match status" value="1"/>
</dbReference>
<dbReference type="PRINTS" id="PR00092">
    <property type="entry name" value="TYROSINASE"/>
</dbReference>
<accession>A0A168DG81</accession>
<reference evidence="5 6" key="1">
    <citation type="journal article" date="2016" name="Genome Biol. Evol.">
        <title>Divergent and convergent evolution of fungal pathogenicity.</title>
        <authorList>
            <person name="Shang Y."/>
            <person name="Xiao G."/>
            <person name="Zheng P."/>
            <person name="Cen K."/>
            <person name="Zhan S."/>
            <person name="Wang C."/>
        </authorList>
    </citation>
    <scope>NUCLEOTIDE SEQUENCE [LARGE SCALE GENOMIC DNA]</scope>
    <source>
        <strain evidence="5 6">ARSEF 2679</strain>
    </source>
</reference>
<dbReference type="GO" id="GO:0046872">
    <property type="term" value="F:metal ion binding"/>
    <property type="evidence" value="ECO:0007669"/>
    <property type="project" value="UniProtKB-KW"/>
</dbReference>
<dbReference type="RefSeq" id="XP_018708023.1">
    <property type="nucleotide sequence ID" value="XM_018845257.1"/>
</dbReference>
<proteinExistence type="predicted"/>
<dbReference type="GO" id="GO:0016491">
    <property type="term" value="F:oxidoreductase activity"/>
    <property type="evidence" value="ECO:0007669"/>
    <property type="project" value="InterPro"/>
</dbReference>
<name>A0A168DG81_CORFA</name>
<keyword evidence="6" id="KW-1185">Reference proteome</keyword>
<keyword evidence="1" id="KW-0479">Metal-binding</keyword>
<dbReference type="Proteomes" id="UP000076744">
    <property type="component" value="Unassembled WGS sequence"/>
</dbReference>
<dbReference type="InterPro" id="IPR002227">
    <property type="entry name" value="Tyrosinase_Cu-bd"/>
</dbReference>
<evidence type="ECO:0000256" key="1">
    <source>
        <dbReference type="ARBA" id="ARBA00022723"/>
    </source>
</evidence>
<dbReference type="InterPro" id="IPR050316">
    <property type="entry name" value="Tyrosinase/Hemocyanin"/>
</dbReference>
<dbReference type="Pfam" id="PF00264">
    <property type="entry name" value="Tyrosinase"/>
    <property type="match status" value="1"/>
</dbReference>
<keyword evidence="2" id="KW-0472">Membrane</keyword>
<organism evidence="5 6">
    <name type="scientific">Cordyceps fumosorosea (strain ARSEF 2679)</name>
    <name type="common">Isaria fumosorosea</name>
    <dbReference type="NCBI Taxonomy" id="1081104"/>
    <lineage>
        <taxon>Eukaryota</taxon>
        <taxon>Fungi</taxon>
        <taxon>Dikarya</taxon>
        <taxon>Ascomycota</taxon>
        <taxon>Pezizomycotina</taxon>
        <taxon>Sordariomycetes</taxon>
        <taxon>Hypocreomycetidae</taxon>
        <taxon>Hypocreales</taxon>
        <taxon>Cordycipitaceae</taxon>
        <taxon>Cordyceps</taxon>
    </lineage>
</organism>
<evidence type="ECO:0000256" key="2">
    <source>
        <dbReference type="SAM" id="Phobius"/>
    </source>
</evidence>
<feature type="transmembrane region" description="Helical" evidence="2">
    <location>
        <begin position="39"/>
        <end position="61"/>
    </location>
</feature>
<gene>
    <name evidence="5" type="ORF">ISF_01650</name>
</gene>
<protein>
    <submittedName>
        <fullName evidence="5">Putative domain, di-copper centre</fullName>
    </submittedName>
</protein>
<keyword evidence="2" id="KW-1133">Transmembrane helix</keyword>
<evidence type="ECO:0000259" key="3">
    <source>
        <dbReference type="PROSITE" id="PS00497"/>
    </source>
</evidence>
<feature type="domain" description="Tyrosinase copper-binding" evidence="4">
    <location>
        <begin position="335"/>
        <end position="346"/>
    </location>
</feature>
<sequence>MGLETFKEWLRGYKAHYTPIATTTDNGEQSTSRSPAWRLVWATLPGLILAGTFCLVLAVTLTTLSRPLSSSSSACQNPVIRQEWRALTRAERLEFIRAVNALAEVPSRWRENGTVYDDFAVLHGAIGSWGESDPSRSHAAAPSCRTETYDAADEISAPAHRSASFLPWHRYTLILFEDALREHAGFAGHVPYWDWSLDWMDLANSSIWSTDDGFGGDGDARGPVVVGDGRCVVDGPFAHLLPILYNHTFARHCLSRGFHDGATMGRLSGEAYRPEKMGEILREPTYHGFRRQLEIYLHGALHQGVNGDFKAMTAANGQYPWYHPVGPSRSRCGIDPLFYVHHAQLDRTWWRWQQMYPRTRLLEYEGRHMFNSTGNATLNDELLYGSFAASIPVAKVMDTEGGFLCYKY</sequence>
<evidence type="ECO:0000313" key="5">
    <source>
        <dbReference type="EMBL" id="OAA72577.1"/>
    </source>
</evidence>
<dbReference type="OrthoDB" id="6132182at2759"/>
<dbReference type="GeneID" id="30017942"/>